<dbReference type="RefSeq" id="WP_094255027.1">
    <property type="nucleotide sequence ID" value="NZ_NNCE01000012.1"/>
</dbReference>
<dbReference type="InterPro" id="IPR022381">
    <property type="entry name" value="Uncharacterised_MG067"/>
</dbReference>
<keyword evidence="5" id="KW-1185">Reference proteome</keyword>
<organism evidence="4 5">
    <name type="scientific">Mycoplasma testudineum</name>
    <dbReference type="NCBI Taxonomy" id="244584"/>
    <lineage>
        <taxon>Bacteria</taxon>
        <taxon>Bacillati</taxon>
        <taxon>Mycoplasmatota</taxon>
        <taxon>Mollicutes</taxon>
        <taxon>Mycoplasmataceae</taxon>
        <taxon>Mycoplasma</taxon>
    </lineage>
</organism>
<dbReference type="NCBIfam" id="NF045841">
    <property type="entry name" value="Ig_SerProt_MIP"/>
    <property type="match status" value="1"/>
</dbReference>
<protein>
    <submittedName>
        <fullName evidence="4">Putative peptidase DUF31</fullName>
    </submittedName>
</protein>
<evidence type="ECO:0000256" key="1">
    <source>
        <dbReference type="SAM" id="MobiDB-lite"/>
    </source>
</evidence>
<dbReference type="EMBL" id="SNWN01000003">
    <property type="protein sequence ID" value="TDO22099.1"/>
    <property type="molecule type" value="Genomic_DNA"/>
</dbReference>
<accession>A0A4R6IJA8</accession>
<evidence type="ECO:0000259" key="3">
    <source>
        <dbReference type="Pfam" id="PF01732"/>
    </source>
</evidence>
<dbReference type="InterPro" id="IPR022382">
    <property type="entry name" value="Mycoplasma_peptidase_DUF31"/>
</dbReference>
<feature type="compositionally biased region" description="Basic and acidic residues" evidence="1">
    <location>
        <begin position="113"/>
        <end position="131"/>
    </location>
</feature>
<evidence type="ECO:0000256" key="2">
    <source>
        <dbReference type="SAM" id="SignalP"/>
    </source>
</evidence>
<feature type="domain" description="DUF31" evidence="3">
    <location>
        <begin position="188"/>
        <end position="584"/>
    </location>
</feature>
<dbReference type="AlphaFoldDB" id="A0A4R6IJA8"/>
<feature type="region of interest" description="Disordered" evidence="1">
    <location>
        <begin position="37"/>
        <end position="131"/>
    </location>
</feature>
<feature type="signal peptide" evidence="2">
    <location>
        <begin position="1"/>
        <end position="24"/>
    </location>
</feature>
<comment type="caution">
    <text evidence="4">The sequence shown here is derived from an EMBL/GenBank/DDBJ whole genome shotgun (WGS) entry which is preliminary data.</text>
</comment>
<keyword evidence="2" id="KW-0732">Signal</keyword>
<feature type="chain" id="PRO_5020391344" evidence="2">
    <location>
        <begin position="25"/>
        <end position="663"/>
    </location>
</feature>
<reference evidence="4 5" key="1">
    <citation type="submission" date="2019-03" db="EMBL/GenBank/DDBJ databases">
        <title>Genomic Encyclopedia of Archaeal and Bacterial Type Strains, Phase II (KMG-II): from individual species to whole genera.</title>
        <authorList>
            <person name="Goeker M."/>
        </authorList>
    </citation>
    <scope>NUCLEOTIDE SEQUENCE [LARGE SCALE GENOMIC DNA]</scope>
    <source>
        <strain evidence="4 5">ATCC 700618</strain>
    </source>
</reference>
<gene>
    <name evidence="4" type="ORF">EI74_0043</name>
</gene>
<dbReference type="PROSITE" id="PS51257">
    <property type="entry name" value="PROKAR_LIPOPROTEIN"/>
    <property type="match status" value="1"/>
</dbReference>
<dbReference type="PRINTS" id="PR00840">
    <property type="entry name" value="Y06768FAMILY"/>
</dbReference>
<evidence type="ECO:0000313" key="4">
    <source>
        <dbReference type="EMBL" id="TDO22099.1"/>
    </source>
</evidence>
<sequence>MKRKILFVSIGTLSTMTISVSAIACGNTFEKEPILELPTPVLGGGNGNVITPTPGDGEETSPKPGDGNETSPKPGQGEEIKKPENGAGSGNEQKEPDQNGSSKVTDNNPNNDPKNEENPKPSNPDDKKVDALPETNNYKYQLKADFGTQKLSTSFSDAGTPNDPDVKNKSVNNQTINSQAQRLDKIEALKLIHDRTFSIRISTTSDGKSYLSTPQQRGTAWLLDYHKKSENSYTLFFASNIHVLESIHNTAATGLDFDYNVKNPNQEVNIAFGKVKQELQYNPLNEDGNGYRVNGGNGFGEVAYVTNKKYDNSSFQSTYGSYFQGMSSPKLIFAAADFMSDETTNQFSTIFKDRASNKNILDNDSQKEEKINQLINQNKFGFMKDFAVFAVDIDLNNTNFEALTNSVWGNDFKSNQEGIEFTKKWFKNAMASVDKSIELSKKKIPNTNGELAYMNQDVVSAAFDNGTHTDNQLVNASSQIKNINILGYPVRNGIARPIYNNYQYSGFKPIAENENVIDLVNKDGIDSGIQAVSIDNISLEWFMGKFWFDYYGYQFRLKHASIGGGGSGSLVTSDFGLPIGIYFGATQTMHGDDQSGIGLVEPFSQSQDMYINFSGGQAILHSYNLIDKTKHKFQKNSYRSNLKSIMDKNGQTVYKTALFPEGV</sequence>
<dbReference type="Proteomes" id="UP000295518">
    <property type="component" value="Unassembled WGS sequence"/>
</dbReference>
<dbReference type="OrthoDB" id="395427at2"/>
<name>A0A4R6IJA8_9MOLU</name>
<dbReference type="Pfam" id="PF01732">
    <property type="entry name" value="Mycop_pep_DUF31"/>
    <property type="match status" value="1"/>
</dbReference>
<proteinExistence type="predicted"/>
<evidence type="ECO:0000313" key="5">
    <source>
        <dbReference type="Proteomes" id="UP000295518"/>
    </source>
</evidence>